<name>A0A9J6H0C0_HAELO</name>
<dbReference type="VEuPathDB" id="VectorBase:HLOH_059592"/>
<protein>
    <submittedName>
        <fullName evidence="1">Uncharacterized protein</fullName>
    </submittedName>
</protein>
<dbReference type="EMBL" id="JABSTR010001652">
    <property type="protein sequence ID" value="KAH9384135.1"/>
    <property type="molecule type" value="Genomic_DNA"/>
</dbReference>
<comment type="caution">
    <text evidence="1">The sequence shown here is derived from an EMBL/GenBank/DDBJ whole genome shotgun (WGS) entry which is preliminary data.</text>
</comment>
<evidence type="ECO:0000313" key="1">
    <source>
        <dbReference type="EMBL" id="KAH9384135.1"/>
    </source>
</evidence>
<organism evidence="1 2">
    <name type="scientific">Haemaphysalis longicornis</name>
    <name type="common">Bush tick</name>
    <dbReference type="NCBI Taxonomy" id="44386"/>
    <lineage>
        <taxon>Eukaryota</taxon>
        <taxon>Metazoa</taxon>
        <taxon>Ecdysozoa</taxon>
        <taxon>Arthropoda</taxon>
        <taxon>Chelicerata</taxon>
        <taxon>Arachnida</taxon>
        <taxon>Acari</taxon>
        <taxon>Parasitiformes</taxon>
        <taxon>Ixodida</taxon>
        <taxon>Ixodoidea</taxon>
        <taxon>Ixodidae</taxon>
        <taxon>Haemaphysalinae</taxon>
        <taxon>Haemaphysalis</taxon>
    </lineage>
</organism>
<evidence type="ECO:0000313" key="2">
    <source>
        <dbReference type="Proteomes" id="UP000821853"/>
    </source>
</evidence>
<dbReference type="OrthoDB" id="125347at2759"/>
<accession>A0A9J6H0C0</accession>
<reference evidence="1 2" key="1">
    <citation type="journal article" date="2020" name="Cell">
        <title>Large-Scale Comparative Analyses of Tick Genomes Elucidate Their Genetic Diversity and Vector Capacities.</title>
        <authorList>
            <consortium name="Tick Genome and Microbiome Consortium (TIGMIC)"/>
            <person name="Jia N."/>
            <person name="Wang J."/>
            <person name="Shi W."/>
            <person name="Du L."/>
            <person name="Sun Y."/>
            <person name="Zhan W."/>
            <person name="Jiang J.F."/>
            <person name="Wang Q."/>
            <person name="Zhang B."/>
            <person name="Ji P."/>
            <person name="Bell-Sakyi L."/>
            <person name="Cui X.M."/>
            <person name="Yuan T.T."/>
            <person name="Jiang B.G."/>
            <person name="Yang W.F."/>
            <person name="Lam T.T."/>
            <person name="Chang Q.C."/>
            <person name="Ding S.J."/>
            <person name="Wang X.J."/>
            <person name="Zhu J.G."/>
            <person name="Ruan X.D."/>
            <person name="Zhao L."/>
            <person name="Wei J.T."/>
            <person name="Ye R.Z."/>
            <person name="Que T.C."/>
            <person name="Du C.H."/>
            <person name="Zhou Y.H."/>
            <person name="Cheng J.X."/>
            <person name="Dai P.F."/>
            <person name="Guo W.B."/>
            <person name="Han X.H."/>
            <person name="Huang E.J."/>
            <person name="Li L.F."/>
            <person name="Wei W."/>
            <person name="Gao Y.C."/>
            <person name="Liu J.Z."/>
            <person name="Shao H.Z."/>
            <person name="Wang X."/>
            <person name="Wang C.C."/>
            <person name="Yang T.C."/>
            <person name="Huo Q.B."/>
            <person name="Li W."/>
            <person name="Chen H.Y."/>
            <person name="Chen S.E."/>
            <person name="Zhou L.G."/>
            <person name="Ni X.B."/>
            <person name="Tian J.H."/>
            <person name="Sheng Y."/>
            <person name="Liu T."/>
            <person name="Pan Y.S."/>
            <person name="Xia L.Y."/>
            <person name="Li J."/>
            <person name="Zhao F."/>
            <person name="Cao W.C."/>
        </authorList>
    </citation>
    <scope>NUCLEOTIDE SEQUENCE [LARGE SCALE GENOMIC DNA]</scope>
    <source>
        <strain evidence="1">HaeL-2018</strain>
    </source>
</reference>
<gene>
    <name evidence="1" type="ORF">HPB48_026128</name>
</gene>
<proteinExistence type="predicted"/>
<keyword evidence="2" id="KW-1185">Reference proteome</keyword>
<dbReference type="AlphaFoldDB" id="A0A9J6H0C0"/>
<sequence length="90" mass="10045">MVFRCKGVEFAREWGHSSREKRSTSLVFWAATTSLQATAGYSDLRNAAISSAESVTGESRSVDEETATAWVQANVGPVVRKYREQNVFKR</sequence>
<dbReference type="Proteomes" id="UP000821853">
    <property type="component" value="Unassembled WGS sequence"/>
</dbReference>